<protein>
    <submittedName>
        <fullName evidence="2">Methyltransferase domain-containing protein</fullName>
    </submittedName>
</protein>
<dbReference type="GO" id="GO:0032259">
    <property type="term" value="P:methylation"/>
    <property type="evidence" value="ECO:0007669"/>
    <property type="project" value="UniProtKB-KW"/>
</dbReference>
<evidence type="ECO:0000313" key="3">
    <source>
        <dbReference type="Proteomes" id="UP000198959"/>
    </source>
</evidence>
<feature type="domain" description="Methyltransferase" evidence="1">
    <location>
        <begin position="45"/>
        <end position="134"/>
    </location>
</feature>
<dbReference type="Gene3D" id="3.40.50.150">
    <property type="entry name" value="Vaccinia Virus protein VP39"/>
    <property type="match status" value="1"/>
</dbReference>
<sequence length="205" mass="22009">MDEPTRRIQAAYDRMAADFAVRNASMPPAYLALADEFRRRLAGAVLDLGCGVGRDLAYWTGQGVPTVGLDLSRSMLDHARGVGSAPLVQGDMLRLPFVGGAFSGVWCSASLLHLSKALAPAALAEMRRVLRPGGPLLVSLQEGAGEGWEHRPGPDDPARFFAHYGSEEAAALLAGAGFTPLRLERDVSPVGQRWQAHLVVRQNVR</sequence>
<reference evidence="3" key="1">
    <citation type="submission" date="2016-06" db="EMBL/GenBank/DDBJ databases">
        <authorList>
            <person name="Varghese N."/>
            <person name="Submissions Spin"/>
        </authorList>
    </citation>
    <scope>NUCLEOTIDE SEQUENCE [LARGE SCALE GENOMIC DNA]</scope>
    <source>
        <strain evidence="3">DSM 43817</strain>
    </source>
</reference>
<dbReference type="PANTHER" id="PTHR43464">
    <property type="entry name" value="METHYLTRANSFERASE"/>
    <property type="match status" value="1"/>
</dbReference>
<keyword evidence="2" id="KW-0489">Methyltransferase</keyword>
<dbReference type="InterPro" id="IPR029063">
    <property type="entry name" value="SAM-dependent_MTases_sf"/>
</dbReference>
<dbReference type="InterPro" id="IPR041698">
    <property type="entry name" value="Methyltransf_25"/>
</dbReference>
<keyword evidence="3" id="KW-1185">Reference proteome</keyword>
<dbReference type="EMBL" id="FMHW01000002">
    <property type="protein sequence ID" value="SCL36005.1"/>
    <property type="molecule type" value="Genomic_DNA"/>
</dbReference>
<gene>
    <name evidence="2" type="ORF">GA0074692_4240</name>
</gene>
<proteinExistence type="predicted"/>
<dbReference type="Pfam" id="PF13649">
    <property type="entry name" value="Methyltransf_25"/>
    <property type="match status" value="1"/>
</dbReference>
<dbReference type="GO" id="GO:0008168">
    <property type="term" value="F:methyltransferase activity"/>
    <property type="evidence" value="ECO:0007669"/>
    <property type="project" value="UniProtKB-KW"/>
</dbReference>
<dbReference type="STRING" id="145854.GA0074692_4240"/>
<name>A0A1C6T3L4_9ACTN</name>
<dbReference type="CDD" id="cd02440">
    <property type="entry name" value="AdoMet_MTases"/>
    <property type="match status" value="1"/>
</dbReference>
<evidence type="ECO:0000259" key="1">
    <source>
        <dbReference type="Pfam" id="PF13649"/>
    </source>
</evidence>
<dbReference type="RefSeq" id="WP_091646852.1">
    <property type="nucleotide sequence ID" value="NZ_FMHW01000002.1"/>
</dbReference>
<dbReference type="PANTHER" id="PTHR43464:SF94">
    <property type="entry name" value="MALONYL-[ACYL-CARRIER PROTEIN] O-METHYLTRANSFERASE"/>
    <property type="match status" value="1"/>
</dbReference>
<dbReference type="SUPFAM" id="SSF53335">
    <property type="entry name" value="S-adenosyl-L-methionine-dependent methyltransferases"/>
    <property type="match status" value="1"/>
</dbReference>
<dbReference type="Proteomes" id="UP000198959">
    <property type="component" value="Unassembled WGS sequence"/>
</dbReference>
<evidence type="ECO:0000313" key="2">
    <source>
        <dbReference type="EMBL" id="SCL36005.1"/>
    </source>
</evidence>
<organism evidence="2 3">
    <name type="scientific">Micromonospora pallida</name>
    <dbReference type="NCBI Taxonomy" id="145854"/>
    <lineage>
        <taxon>Bacteria</taxon>
        <taxon>Bacillati</taxon>
        <taxon>Actinomycetota</taxon>
        <taxon>Actinomycetes</taxon>
        <taxon>Micromonosporales</taxon>
        <taxon>Micromonosporaceae</taxon>
        <taxon>Micromonospora</taxon>
    </lineage>
</organism>
<keyword evidence="2" id="KW-0808">Transferase</keyword>
<dbReference type="AlphaFoldDB" id="A0A1C6T3L4"/>
<dbReference type="OrthoDB" id="189743at2"/>
<accession>A0A1C6T3L4</accession>